<protein>
    <submittedName>
        <fullName evidence="1">Uncharacterized protein</fullName>
    </submittedName>
</protein>
<proteinExistence type="predicted"/>
<gene>
    <name evidence="1" type="ORF">EV182_007463</name>
</gene>
<comment type="caution">
    <text evidence="1">The sequence shown here is derived from an EMBL/GenBank/DDBJ whole genome shotgun (WGS) entry which is preliminary data.</text>
</comment>
<evidence type="ECO:0000313" key="2">
    <source>
        <dbReference type="Proteomes" id="UP001145114"/>
    </source>
</evidence>
<reference evidence="1" key="1">
    <citation type="submission" date="2022-06" db="EMBL/GenBank/DDBJ databases">
        <title>Phylogenomic reconstructions and comparative analyses of Kickxellomycotina fungi.</title>
        <authorList>
            <person name="Reynolds N.K."/>
            <person name="Stajich J.E."/>
            <person name="Barry K."/>
            <person name="Grigoriev I.V."/>
            <person name="Crous P."/>
            <person name="Smith M.E."/>
        </authorList>
    </citation>
    <scope>NUCLEOTIDE SEQUENCE</scope>
    <source>
        <strain evidence="1">RSA 2271</strain>
    </source>
</reference>
<feature type="non-terminal residue" evidence="1">
    <location>
        <position position="1"/>
    </location>
</feature>
<accession>A0ACC1HS91</accession>
<name>A0ACC1HS91_9FUNG</name>
<dbReference type="EMBL" id="JAMZIH010003463">
    <property type="protein sequence ID" value="KAJ1676809.1"/>
    <property type="molecule type" value="Genomic_DNA"/>
</dbReference>
<evidence type="ECO:0000313" key="1">
    <source>
        <dbReference type="EMBL" id="KAJ1676809.1"/>
    </source>
</evidence>
<sequence>WTKGVPVEVVPFAYRSVHQRISGLHHTKSFSGLSSPAFELEHPVPVLREAARKAGPVVTDNGNFVFDVNLGRINNPAEVERALKMIPGVVEVGIFSRMASEAWFGKQDGTVYSRTP</sequence>
<organism evidence="1 2">
    <name type="scientific">Spiromyces aspiralis</name>
    <dbReference type="NCBI Taxonomy" id="68401"/>
    <lineage>
        <taxon>Eukaryota</taxon>
        <taxon>Fungi</taxon>
        <taxon>Fungi incertae sedis</taxon>
        <taxon>Zoopagomycota</taxon>
        <taxon>Kickxellomycotina</taxon>
        <taxon>Kickxellomycetes</taxon>
        <taxon>Kickxellales</taxon>
        <taxon>Kickxellaceae</taxon>
        <taxon>Spiromyces</taxon>
    </lineage>
</organism>
<keyword evidence="2" id="KW-1185">Reference proteome</keyword>
<dbReference type="Proteomes" id="UP001145114">
    <property type="component" value="Unassembled WGS sequence"/>
</dbReference>